<evidence type="ECO:0000259" key="1">
    <source>
        <dbReference type="SMART" id="SM00642"/>
    </source>
</evidence>
<dbReference type="InterPro" id="IPR013780">
    <property type="entry name" value="Glyco_hydro_b"/>
</dbReference>
<reference evidence="2 3" key="1">
    <citation type="submission" date="2023-11" db="EMBL/GenBank/DDBJ databases">
        <title>Coraliomargarita sp. nov., isolated from marine algae.</title>
        <authorList>
            <person name="Lee J.K."/>
            <person name="Baek J.H."/>
            <person name="Kim J.M."/>
            <person name="Choi D.G."/>
            <person name="Jeon C.O."/>
        </authorList>
    </citation>
    <scope>NUCLEOTIDE SEQUENCE [LARGE SCALE GENOMIC DNA]</scope>
    <source>
        <strain evidence="2 3">J2-16</strain>
    </source>
</reference>
<organism evidence="2 3">
    <name type="scientific">Coraliomargarita algicola</name>
    <dbReference type="NCBI Taxonomy" id="3092156"/>
    <lineage>
        <taxon>Bacteria</taxon>
        <taxon>Pseudomonadati</taxon>
        <taxon>Verrucomicrobiota</taxon>
        <taxon>Opitutia</taxon>
        <taxon>Puniceicoccales</taxon>
        <taxon>Coraliomargaritaceae</taxon>
        <taxon>Coraliomargarita</taxon>
    </lineage>
</organism>
<dbReference type="Proteomes" id="UP001324993">
    <property type="component" value="Chromosome"/>
</dbReference>
<dbReference type="SMART" id="SM00642">
    <property type="entry name" value="Aamy"/>
    <property type="match status" value="1"/>
</dbReference>
<dbReference type="Gene3D" id="3.20.20.80">
    <property type="entry name" value="Glycosidases"/>
    <property type="match status" value="1"/>
</dbReference>
<sequence>MKPSPSKTYSTALRPMTDWARGATIYQIFLRAFTPDGTLKAAEKLLDHVANLGFSIIYLCPLVEADDDMDVSGWSPRQKESAVGNPKNPYRQKDYYTIDSEYGTEDDLISFVRRAHELGLKVILDLVYLHCGPSAVFISEHPEFLKHHEDGSILTNDWNFPILNFENVGLREYLWQNMEHFILKFDVDGYRCDVSSKIPLDFWVEGRRRIEALKPDLFMLAESAPPSIAEQEYAFDVSYGFRYTYLLNDVLEKNVPVSELRELLENFGEERMGARLLRAFDNHDICNDHKELRQEVLCPNEAIHAALVLGFSLDGMPFFYNGQEVADANRHTLWSNRMHGHNHVIDWSNALTQKGKARLEFVKSLVALRKCEKALSEGSTQWLDTTAPEGILSFTRELAGERILAIFNLSPLPLSATLNAALELSNANLLAQFGLELRDEGAVIVVECQAYGYLLMKL</sequence>
<feature type="domain" description="Glycosyl hydrolase family 13 catalytic" evidence="1">
    <location>
        <begin position="27"/>
        <end position="369"/>
    </location>
</feature>
<keyword evidence="3" id="KW-1185">Reference proteome</keyword>
<dbReference type="Pfam" id="PF00128">
    <property type="entry name" value="Alpha-amylase"/>
    <property type="match status" value="2"/>
</dbReference>
<proteinExistence type="predicted"/>
<gene>
    <name evidence="2" type="ORF">SH580_03450</name>
</gene>
<dbReference type="PANTHER" id="PTHR10357">
    <property type="entry name" value="ALPHA-AMYLASE FAMILY MEMBER"/>
    <property type="match status" value="1"/>
</dbReference>
<evidence type="ECO:0000313" key="3">
    <source>
        <dbReference type="Proteomes" id="UP001324993"/>
    </source>
</evidence>
<dbReference type="InterPro" id="IPR017853">
    <property type="entry name" value="GH"/>
</dbReference>
<dbReference type="RefSeq" id="WP_319833617.1">
    <property type="nucleotide sequence ID" value="NZ_CP138858.1"/>
</dbReference>
<dbReference type="SUPFAM" id="SSF51011">
    <property type="entry name" value="Glycosyl hydrolase domain"/>
    <property type="match status" value="1"/>
</dbReference>
<dbReference type="EMBL" id="CP138858">
    <property type="protein sequence ID" value="WPJ96760.1"/>
    <property type="molecule type" value="Genomic_DNA"/>
</dbReference>
<protein>
    <submittedName>
        <fullName evidence="2">Alpha-amylase family glycosyl hydrolase</fullName>
    </submittedName>
</protein>
<dbReference type="InterPro" id="IPR006047">
    <property type="entry name" value="GH13_cat_dom"/>
</dbReference>
<accession>A0ABZ0RP60</accession>
<name>A0ABZ0RP60_9BACT</name>
<dbReference type="GO" id="GO:0016787">
    <property type="term" value="F:hydrolase activity"/>
    <property type="evidence" value="ECO:0007669"/>
    <property type="project" value="UniProtKB-KW"/>
</dbReference>
<dbReference type="Gene3D" id="2.60.40.1180">
    <property type="entry name" value="Golgi alpha-mannosidase II"/>
    <property type="match status" value="1"/>
</dbReference>
<keyword evidence="2" id="KW-0378">Hydrolase</keyword>
<evidence type="ECO:0000313" key="2">
    <source>
        <dbReference type="EMBL" id="WPJ96760.1"/>
    </source>
</evidence>
<dbReference type="SUPFAM" id="SSF51445">
    <property type="entry name" value="(Trans)glycosidases"/>
    <property type="match status" value="1"/>
</dbReference>